<dbReference type="AlphaFoldDB" id="A0AAV3ZI04"/>
<protein>
    <submittedName>
        <fullName evidence="1">Uncharacterized protein</fullName>
    </submittedName>
</protein>
<keyword evidence="2" id="KW-1185">Reference proteome</keyword>
<reference evidence="1 2" key="1">
    <citation type="journal article" date="2021" name="Elife">
        <title>Chloroplast acquisition without the gene transfer in kleptoplastic sea slugs, Plakobranchus ocellatus.</title>
        <authorList>
            <person name="Maeda T."/>
            <person name="Takahashi S."/>
            <person name="Yoshida T."/>
            <person name="Shimamura S."/>
            <person name="Takaki Y."/>
            <person name="Nagai Y."/>
            <person name="Toyoda A."/>
            <person name="Suzuki Y."/>
            <person name="Arimoto A."/>
            <person name="Ishii H."/>
            <person name="Satoh N."/>
            <person name="Nishiyama T."/>
            <person name="Hasebe M."/>
            <person name="Maruyama T."/>
            <person name="Minagawa J."/>
            <person name="Obokata J."/>
            <person name="Shigenobu S."/>
        </authorList>
    </citation>
    <scope>NUCLEOTIDE SEQUENCE [LARGE SCALE GENOMIC DNA]</scope>
</reference>
<dbReference type="Proteomes" id="UP000735302">
    <property type="component" value="Unassembled WGS sequence"/>
</dbReference>
<comment type="caution">
    <text evidence="1">The sequence shown here is derived from an EMBL/GenBank/DDBJ whole genome shotgun (WGS) entry which is preliminary data.</text>
</comment>
<accession>A0AAV3ZI04</accession>
<gene>
    <name evidence="1" type="ORF">PoB_002204100</name>
</gene>
<evidence type="ECO:0000313" key="2">
    <source>
        <dbReference type="Proteomes" id="UP000735302"/>
    </source>
</evidence>
<organism evidence="1 2">
    <name type="scientific">Plakobranchus ocellatus</name>
    <dbReference type="NCBI Taxonomy" id="259542"/>
    <lineage>
        <taxon>Eukaryota</taxon>
        <taxon>Metazoa</taxon>
        <taxon>Spiralia</taxon>
        <taxon>Lophotrochozoa</taxon>
        <taxon>Mollusca</taxon>
        <taxon>Gastropoda</taxon>
        <taxon>Heterobranchia</taxon>
        <taxon>Euthyneura</taxon>
        <taxon>Panpulmonata</taxon>
        <taxon>Sacoglossa</taxon>
        <taxon>Placobranchoidea</taxon>
        <taxon>Plakobranchidae</taxon>
        <taxon>Plakobranchus</taxon>
    </lineage>
</organism>
<proteinExistence type="predicted"/>
<sequence>MNLMDSEFVVSLCEFSCASAASSVFSKSSEVAQGRADNVAEISCGPICEGRTSLDLEYIIKSPSTSDTGPVEFVIHGSGKKHIDLAKTYLHVRVKVTKSDGGDVTDADSVAPTNFFAQALFSQEEQEFLNQCKYPRVMVNVALPPRLVDTALLSEVSAGACIASRSNTRYILLSCSWQSCPAAKGHRSGTWTWANIGQFPAFGKNMRNRLLSFPVLSFPKPVCII</sequence>
<evidence type="ECO:0000313" key="1">
    <source>
        <dbReference type="EMBL" id="GFN95535.1"/>
    </source>
</evidence>
<dbReference type="EMBL" id="BLXT01002514">
    <property type="protein sequence ID" value="GFN95535.1"/>
    <property type="molecule type" value="Genomic_DNA"/>
</dbReference>
<name>A0AAV3ZI04_9GAST</name>